<dbReference type="Proteomes" id="UP000054217">
    <property type="component" value="Unassembled WGS sequence"/>
</dbReference>
<feature type="compositionally biased region" description="Basic and acidic residues" evidence="1">
    <location>
        <begin position="65"/>
        <end position="75"/>
    </location>
</feature>
<evidence type="ECO:0000313" key="3">
    <source>
        <dbReference type="Proteomes" id="UP000054217"/>
    </source>
</evidence>
<evidence type="ECO:0008006" key="4">
    <source>
        <dbReference type="Google" id="ProtNLM"/>
    </source>
</evidence>
<feature type="compositionally biased region" description="Low complexity" evidence="1">
    <location>
        <begin position="275"/>
        <end position="288"/>
    </location>
</feature>
<evidence type="ECO:0000313" key="2">
    <source>
        <dbReference type="EMBL" id="KIO10892.1"/>
    </source>
</evidence>
<feature type="region of interest" description="Disordered" evidence="1">
    <location>
        <begin position="1"/>
        <end position="92"/>
    </location>
</feature>
<reference evidence="2 3" key="1">
    <citation type="submission" date="2014-04" db="EMBL/GenBank/DDBJ databases">
        <authorList>
            <consortium name="DOE Joint Genome Institute"/>
            <person name="Kuo A."/>
            <person name="Kohler A."/>
            <person name="Costa M.D."/>
            <person name="Nagy L.G."/>
            <person name="Floudas D."/>
            <person name="Copeland A."/>
            <person name="Barry K.W."/>
            <person name="Cichocki N."/>
            <person name="Veneault-Fourrey C."/>
            <person name="LaButti K."/>
            <person name="Lindquist E.A."/>
            <person name="Lipzen A."/>
            <person name="Lundell T."/>
            <person name="Morin E."/>
            <person name="Murat C."/>
            <person name="Sun H."/>
            <person name="Tunlid A."/>
            <person name="Henrissat B."/>
            <person name="Grigoriev I.V."/>
            <person name="Hibbett D.S."/>
            <person name="Martin F."/>
            <person name="Nordberg H.P."/>
            <person name="Cantor M.N."/>
            <person name="Hua S.X."/>
        </authorList>
    </citation>
    <scope>NUCLEOTIDE SEQUENCE [LARGE SCALE GENOMIC DNA]</scope>
    <source>
        <strain evidence="2 3">Marx 270</strain>
    </source>
</reference>
<dbReference type="EMBL" id="KN831951">
    <property type="protein sequence ID" value="KIO10892.1"/>
    <property type="molecule type" value="Genomic_DNA"/>
</dbReference>
<accession>A0A0C3KMT3</accession>
<feature type="compositionally biased region" description="Polar residues" evidence="1">
    <location>
        <begin position="261"/>
        <end position="273"/>
    </location>
</feature>
<organism evidence="2 3">
    <name type="scientific">Pisolithus tinctorius Marx 270</name>
    <dbReference type="NCBI Taxonomy" id="870435"/>
    <lineage>
        <taxon>Eukaryota</taxon>
        <taxon>Fungi</taxon>
        <taxon>Dikarya</taxon>
        <taxon>Basidiomycota</taxon>
        <taxon>Agaricomycotina</taxon>
        <taxon>Agaricomycetes</taxon>
        <taxon>Agaricomycetidae</taxon>
        <taxon>Boletales</taxon>
        <taxon>Sclerodermatineae</taxon>
        <taxon>Pisolithaceae</taxon>
        <taxon>Pisolithus</taxon>
    </lineage>
</organism>
<keyword evidence="3" id="KW-1185">Reference proteome</keyword>
<gene>
    <name evidence="2" type="ORF">M404DRAFT_21091</name>
</gene>
<feature type="region of interest" description="Disordered" evidence="1">
    <location>
        <begin position="230"/>
        <end position="308"/>
    </location>
</feature>
<name>A0A0C3KMT3_PISTI</name>
<evidence type="ECO:0000256" key="1">
    <source>
        <dbReference type="SAM" id="MobiDB-lite"/>
    </source>
</evidence>
<proteinExistence type="predicted"/>
<feature type="compositionally biased region" description="Polar residues" evidence="1">
    <location>
        <begin position="14"/>
        <end position="25"/>
    </location>
</feature>
<reference evidence="3" key="2">
    <citation type="submission" date="2015-01" db="EMBL/GenBank/DDBJ databases">
        <title>Evolutionary Origins and Diversification of the Mycorrhizal Mutualists.</title>
        <authorList>
            <consortium name="DOE Joint Genome Institute"/>
            <consortium name="Mycorrhizal Genomics Consortium"/>
            <person name="Kohler A."/>
            <person name="Kuo A."/>
            <person name="Nagy L.G."/>
            <person name="Floudas D."/>
            <person name="Copeland A."/>
            <person name="Barry K.W."/>
            <person name="Cichocki N."/>
            <person name="Veneault-Fourrey C."/>
            <person name="LaButti K."/>
            <person name="Lindquist E.A."/>
            <person name="Lipzen A."/>
            <person name="Lundell T."/>
            <person name="Morin E."/>
            <person name="Murat C."/>
            <person name="Riley R."/>
            <person name="Ohm R."/>
            <person name="Sun H."/>
            <person name="Tunlid A."/>
            <person name="Henrissat B."/>
            <person name="Grigoriev I.V."/>
            <person name="Hibbett D.S."/>
            <person name="Martin F."/>
        </authorList>
    </citation>
    <scope>NUCLEOTIDE SEQUENCE [LARGE SCALE GENOMIC DNA]</scope>
    <source>
        <strain evidence="3">Marx 270</strain>
    </source>
</reference>
<feature type="compositionally biased region" description="Low complexity" evidence="1">
    <location>
        <begin position="231"/>
        <end position="254"/>
    </location>
</feature>
<dbReference type="InParanoid" id="A0A0C3KMT3"/>
<dbReference type="HOGENOM" id="CLU_033743_1_0_1"/>
<sequence>MATKTCFQPPHGHSATNPKSASASGTHHEAALAALGPDDDDNNNPDDDDPGNSPSDDNLDENDLEDKPDFPDLDTKPMSSSRTKLHEPNTFDGTDPKKLHAFFIQCKLNFQDWPQAFRTNHAKVIFAQSYLKGMALEWFKPDLLGVEDPDNWPLWMDSWREFILELQTTFGPHDPVADTKSQLGHLHMKDIQGYRDGVLCHHFYSGLPDWIKDKEIDACYWECKEEIQQASKHQGSSSSNTKSSSSSNNNQPKNSQEKAKTGSNNNSRSSPKLASSKLGNNNSNSSKPKPSKLRKDGSSPWKNASIVS</sequence>
<protein>
    <recommendedName>
        <fullName evidence="4">DUF4939 domain-containing protein</fullName>
    </recommendedName>
</protein>
<feature type="compositionally biased region" description="Acidic residues" evidence="1">
    <location>
        <begin position="37"/>
        <end position="50"/>
    </location>
</feature>
<dbReference type="OrthoDB" id="2691415at2759"/>
<dbReference type="AlphaFoldDB" id="A0A0C3KMT3"/>